<dbReference type="Pfam" id="PF01478">
    <property type="entry name" value="Peptidase_A24"/>
    <property type="match status" value="1"/>
</dbReference>
<feature type="transmembrane region" description="Helical" evidence="2">
    <location>
        <begin position="43"/>
        <end position="61"/>
    </location>
</feature>
<evidence type="ECO:0000313" key="4">
    <source>
        <dbReference type="EMBL" id="TNJ68255.1"/>
    </source>
</evidence>
<keyword evidence="2" id="KW-0812">Transmembrane</keyword>
<evidence type="ECO:0000313" key="5">
    <source>
        <dbReference type="Proteomes" id="UP000307943"/>
    </source>
</evidence>
<comment type="similarity">
    <text evidence="1">Belongs to the peptidase A24 family.</text>
</comment>
<feature type="transmembrane region" description="Helical" evidence="2">
    <location>
        <begin position="99"/>
        <end position="132"/>
    </location>
</feature>
<evidence type="ECO:0000259" key="3">
    <source>
        <dbReference type="Pfam" id="PF01478"/>
    </source>
</evidence>
<dbReference type="Gene3D" id="1.20.120.1220">
    <property type="match status" value="1"/>
</dbReference>
<sequence>MTSFNSSDEKINIIEGRRAKLIVGILVLLLLLSFYHDCKENKIPNRYTLSGTAIGIVYHGWIGGWNGLAAALIGFAAGFGLLLALHVIGAVGAGDVKLFGAIGAIAGGTFVLNGAINSLLFAAVIGVAIVAYRKELGKRLSATGALLFNLLLLRDVSGVIGYRRHAATFPFMYAVLPAMAFTFTYCSPVVH</sequence>
<gene>
    <name evidence="4" type="ORF">FE784_00920</name>
</gene>
<feature type="transmembrane region" description="Helical" evidence="2">
    <location>
        <begin position="68"/>
        <end position="93"/>
    </location>
</feature>
<dbReference type="InterPro" id="IPR050882">
    <property type="entry name" value="Prepilin_peptidase/N-MTase"/>
</dbReference>
<feature type="domain" description="Prepilin type IV endopeptidase peptidase" evidence="3">
    <location>
        <begin position="25"/>
        <end position="127"/>
    </location>
</feature>
<accession>A0A5C4TH07</accession>
<organism evidence="4 5">
    <name type="scientific">Paenibacillus hemerocallicola</name>
    <dbReference type="NCBI Taxonomy" id="1172614"/>
    <lineage>
        <taxon>Bacteria</taxon>
        <taxon>Bacillati</taxon>
        <taxon>Bacillota</taxon>
        <taxon>Bacilli</taxon>
        <taxon>Bacillales</taxon>
        <taxon>Paenibacillaceae</taxon>
        <taxon>Paenibacillus</taxon>
    </lineage>
</organism>
<dbReference type="Proteomes" id="UP000307943">
    <property type="component" value="Unassembled WGS sequence"/>
</dbReference>
<feature type="transmembrane region" description="Helical" evidence="2">
    <location>
        <begin position="21"/>
        <end position="37"/>
    </location>
</feature>
<keyword evidence="2" id="KW-1133">Transmembrane helix</keyword>
<dbReference type="GO" id="GO:0005886">
    <property type="term" value="C:plasma membrane"/>
    <property type="evidence" value="ECO:0007669"/>
    <property type="project" value="TreeGrafter"/>
</dbReference>
<dbReference type="OrthoDB" id="5508079at2"/>
<keyword evidence="5" id="KW-1185">Reference proteome</keyword>
<dbReference type="GO" id="GO:0006465">
    <property type="term" value="P:signal peptide processing"/>
    <property type="evidence" value="ECO:0007669"/>
    <property type="project" value="TreeGrafter"/>
</dbReference>
<comment type="caution">
    <text evidence="4">The sequence shown here is derived from an EMBL/GenBank/DDBJ whole genome shotgun (WGS) entry which is preliminary data.</text>
</comment>
<dbReference type="PANTHER" id="PTHR30487:SF0">
    <property type="entry name" value="PREPILIN LEADER PEPTIDASE_N-METHYLTRANSFERASE-RELATED"/>
    <property type="match status" value="1"/>
</dbReference>
<evidence type="ECO:0000256" key="2">
    <source>
        <dbReference type="SAM" id="Phobius"/>
    </source>
</evidence>
<feature type="transmembrane region" description="Helical" evidence="2">
    <location>
        <begin position="168"/>
        <end position="190"/>
    </location>
</feature>
<dbReference type="PANTHER" id="PTHR30487">
    <property type="entry name" value="TYPE 4 PREPILIN-LIKE PROTEINS LEADER PEPTIDE-PROCESSING ENZYME"/>
    <property type="match status" value="1"/>
</dbReference>
<dbReference type="InterPro" id="IPR000045">
    <property type="entry name" value="Prepilin_IV_endopep_pep"/>
</dbReference>
<proteinExistence type="inferred from homology"/>
<name>A0A5C4TH07_9BACL</name>
<dbReference type="GO" id="GO:0004190">
    <property type="term" value="F:aspartic-type endopeptidase activity"/>
    <property type="evidence" value="ECO:0007669"/>
    <property type="project" value="InterPro"/>
</dbReference>
<dbReference type="EMBL" id="VDCQ01000001">
    <property type="protein sequence ID" value="TNJ68255.1"/>
    <property type="molecule type" value="Genomic_DNA"/>
</dbReference>
<keyword evidence="2" id="KW-0472">Membrane</keyword>
<protein>
    <submittedName>
        <fullName evidence="4">Prepilin peptidase</fullName>
    </submittedName>
</protein>
<reference evidence="4 5" key="1">
    <citation type="submission" date="2019-05" db="EMBL/GenBank/DDBJ databases">
        <title>We sequenced the genome of Paenibacillus hemerocallicola KCTC 33185 for further insight into its adaptation and study the phylogeny of Paenibacillus.</title>
        <authorList>
            <person name="Narsing Rao M.P."/>
        </authorList>
    </citation>
    <scope>NUCLEOTIDE SEQUENCE [LARGE SCALE GENOMIC DNA]</scope>
    <source>
        <strain evidence="4 5">KCTC 33185</strain>
    </source>
</reference>
<dbReference type="AlphaFoldDB" id="A0A5C4TH07"/>
<evidence type="ECO:0000256" key="1">
    <source>
        <dbReference type="ARBA" id="ARBA00005801"/>
    </source>
</evidence>